<keyword evidence="1 10" id="KW-0121">Carboxypeptidase</keyword>
<accession>A0A543BJU3</accession>
<evidence type="ECO:0000256" key="2">
    <source>
        <dbReference type="ARBA" id="ARBA00022670"/>
    </source>
</evidence>
<evidence type="ECO:0000259" key="9">
    <source>
        <dbReference type="PROSITE" id="PS51178"/>
    </source>
</evidence>
<dbReference type="GO" id="GO:0006508">
    <property type="term" value="P:proteolysis"/>
    <property type="evidence" value="ECO:0007669"/>
    <property type="project" value="UniProtKB-KW"/>
</dbReference>
<dbReference type="AlphaFoldDB" id="A0A543BJU3"/>
<dbReference type="SUPFAM" id="SSF53955">
    <property type="entry name" value="Lysozyme-like"/>
    <property type="match status" value="1"/>
</dbReference>
<evidence type="ECO:0000256" key="1">
    <source>
        <dbReference type="ARBA" id="ARBA00022645"/>
    </source>
</evidence>
<evidence type="ECO:0000313" key="11">
    <source>
        <dbReference type="Proteomes" id="UP000317209"/>
    </source>
</evidence>
<comment type="caution">
    <text evidence="10">The sequence shown here is derived from an EMBL/GenBank/DDBJ whole genome shotgun (WGS) entry which is preliminary data.</text>
</comment>
<dbReference type="InterPro" id="IPR036950">
    <property type="entry name" value="PBP_transglycosylase"/>
</dbReference>
<dbReference type="GO" id="GO:0008658">
    <property type="term" value="F:penicillin binding"/>
    <property type="evidence" value="ECO:0007669"/>
    <property type="project" value="InterPro"/>
</dbReference>
<dbReference type="InterPro" id="IPR001460">
    <property type="entry name" value="PCN-bd_Tpept"/>
</dbReference>
<keyword evidence="4" id="KW-0808">Transferase</keyword>
<dbReference type="EMBL" id="VFOX01000001">
    <property type="protein sequence ID" value="TQL85076.1"/>
    <property type="molecule type" value="Genomic_DNA"/>
</dbReference>
<dbReference type="Pfam" id="PF00912">
    <property type="entry name" value="Transgly"/>
    <property type="match status" value="1"/>
</dbReference>
<organism evidence="10 11">
    <name type="scientific">Microbacterium saperdae</name>
    <dbReference type="NCBI Taxonomy" id="69368"/>
    <lineage>
        <taxon>Bacteria</taxon>
        <taxon>Bacillati</taxon>
        <taxon>Actinomycetota</taxon>
        <taxon>Actinomycetes</taxon>
        <taxon>Micrococcales</taxon>
        <taxon>Microbacteriaceae</taxon>
        <taxon>Microbacterium</taxon>
    </lineage>
</organism>
<keyword evidence="5" id="KW-0378">Hydrolase</keyword>
<dbReference type="InterPro" id="IPR023346">
    <property type="entry name" value="Lysozyme-like_dom_sf"/>
</dbReference>
<keyword evidence="3" id="KW-0328">Glycosyltransferase</keyword>
<dbReference type="GO" id="GO:0009252">
    <property type="term" value="P:peptidoglycan biosynthetic process"/>
    <property type="evidence" value="ECO:0007669"/>
    <property type="project" value="TreeGrafter"/>
</dbReference>
<sequence>MPQKNRTVNGVLGGLLGVVGLSAVAGLLVAASVTPVLAMTGVAGTQALTLFDKLPEKLNPITPMEQSTIYAMDPDNKPVALASFYEQNRVPVTYEQVSPVLYDAILSSEDKNFYSHGGVNLGATVSAVIDNLKGTSSRGASTISQQFVKNVLIQECEQEVDTASETYSEELRACWENATQAKGTDGIERKLQEMRYAIQIEKDYSKNDILLGYLNIANFGGTVYGIEAASRYYFSTTSDKLTVAQAATLAGIVQNPNTYRIDMVGGTYTTKDGVAHNGSEDGYADTKDRRHYVLGRMLANGKITQAQYDEADASEITPAIKQPTQGCAAAGRNGYFCQYVKSIIENDEAFGETAPERRELLRRGGLKIYTSLDYRIQNPAAEKMAEVVPANFDNKAFGAAGVSIEVGTGRILSITQNTIFSETVTGDQAYSSLVFAGDKTHGDSGGFQVGSTYKLFTLIDWLEKGHSVNEVLNGRVQTNMKFTSAACEGGGPMVANTKEIGNFGGGGGSTDSVMNFTRNSLNSGFFAMASKLDICEINKVADRMGVTLANGDKTTKENVPYDVLGPKNISPIAMANAYATVASGGKYCTPRAIDRVVGPDGEDRELPASSCTDGVISKEVAATAAYALQGVMVNGGTGTQANPFDGTPLIGKTGTHDRWSTMMIESSTRVATAVWAGRSDGGQSNIFNVWADTGYRLNEMRYPLAKAAQAAANAAYPGAAFPQADRNLTRRVLTNVPNVVGKTIDEATSELRAAGFSVSVGAAVDSDKATNIVVAQDPSGQTAGGGTVTISPSNGQGATVPDVTGQDPTAAGAALVGAGFASVDFADACTAPGAKVASTNPAANAAANKSTKISVSC</sequence>
<dbReference type="RefSeq" id="WP_229673296.1">
    <property type="nucleotide sequence ID" value="NZ_VFOX01000001.1"/>
</dbReference>
<evidence type="ECO:0000256" key="8">
    <source>
        <dbReference type="ARBA" id="ARBA00049902"/>
    </source>
</evidence>
<evidence type="ECO:0000256" key="7">
    <source>
        <dbReference type="ARBA" id="ARBA00034000"/>
    </source>
</evidence>
<evidence type="ECO:0000313" key="10">
    <source>
        <dbReference type="EMBL" id="TQL85076.1"/>
    </source>
</evidence>
<dbReference type="CDD" id="cd06577">
    <property type="entry name" value="PASTA_pknB"/>
    <property type="match status" value="1"/>
</dbReference>
<dbReference type="GO" id="GO:0030288">
    <property type="term" value="C:outer membrane-bounded periplasmic space"/>
    <property type="evidence" value="ECO:0007669"/>
    <property type="project" value="TreeGrafter"/>
</dbReference>
<dbReference type="Proteomes" id="UP000317209">
    <property type="component" value="Unassembled WGS sequence"/>
</dbReference>
<dbReference type="SMART" id="SM00740">
    <property type="entry name" value="PASTA"/>
    <property type="match status" value="2"/>
</dbReference>
<keyword evidence="6" id="KW-0511">Multifunctional enzyme</keyword>
<keyword evidence="2" id="KW-0645">Protease</keyword>
<evidence type="ECO:0000256" key="3">
    <source>
        <dbReference type="ARBA" id="ARBA00022676"/>
    </source>
</evidence>
<dbReference type="SUPFAM" id="SSF56601">
    <property type="entry name" value="beta-lactamase/transpeptidase-like"/>
    <property type="match status" value="1"/>
</dbReference>
<evidence type="ECO:0000256" key="6">
    <source>
        <dbReference type="ARBA" id="ARBA00023268"/>
    </source>
</evidence>
<dbReference type="Gene3D" id="1.10.3810.10">
    <property type="entry name" value="Biosynthetic peptidoglycan transglycosylase-like"/>
    <property type="match status" value="1"/>
</dbReference>
<dbReference type="Pfam" id="PF00905">
    <property type="entry name" value="Transpeptidase"/>
    <property type="match status" value="1"/>
</dbReference>
<name>A0A543BJU3_9MICO</name>
<dbReference type="InterPro" id="IPR050396">
    <property type="entry name" value="Glycosyltr_51/Transpeptidase"/>
</dbReference>
<dbReference type="GO" id="GO:0009002">
    <property type="term" value="F:serine-type D-Ala-D-Ala carboxypeptidase activity"/>
    <property type="evidence" value="ECO:0007669"/>
    <property type="project" value="UniProtKB-EC"/>
</dbReference>
<dbReference type="PROSITE" id="PS51178">
    <property type="entry name" value="PASTA"/>
    <property type="match status" value="1"/>
</dbReference>
<dbReference type="Pfam" id="PF03793">
    <property type="entry name" value="PASTA"/>
    <property type="match status" value="1"/>
</dbReference>
<dbReference type="GO" id="GO:0008955">
    <property type="term" value="F:peptidoglycan glycosyltransferase activity"/>
    <property type="evidence" value="ECO:0007669"/>
    <property type="project" value="UniProtKB-EC"/>
</dbReference>
<dbReference type="PANTHER" id="PTHR32282:SF33">
    <property type="entry name" value="PEPTIDOGLYCAN GLYCOSYLTRANSFERASE"/>
    <property type="match status" value="1"/>
</dbReference>
<reference evidence="10 11" key="1">
    <citation type="submission" date="2019-06" db="EMBL/GenBank/DDBJ databases">
        <title>Sequencing the genomes of 1000 actinobacteria strains.</title>
        <authorList>
            <person name="Klenk H.-P."/>
        </authorList>
    </citation>
    <scope>NUCLEOTIDE SEQUENCE [LARGE SCALE GENOMIC DNA]</scope>
    <source>
        <strain evidence="10 11">DSM 20169</strain>
    </source>
</reference>
<dbReference type="Gene3D" id="3.30.10.20">
    <property type="match status" value="2"/>
</dbReference>
<dbReference type="InterPro" id="IPR012338">
    <property type="entry name" value="Beta-lactam/transpept-like"/>
</dbReference>
<gene>
    <name evidence="10" type="ORF">FB560_0674</name>
</gene>
<dbReference type="PANTHER" id="PTHR32282">
    <property type="entry name" value="BINDING PROTEIN TRANSPEPTIDASE, PUTATIVE-RELATED"/>
    <property type="match status" value="1"/>
</dbReference>
<comment type="catalytic activity">
    <reaction evidence="8">
        <text>[GlcNAc-(1-&gt;4)-Mur2Ac(oyl-L-Ala-gamma-D-Glu-L-Lys-D-Ala-D-Ala)](n)-di-trans,octa-cis-undecaprenyl diphosphate + beta-D-GlcNAc-(1-&gt;4)-Mur2Ac(oyl-L-Ala-gamma-D-Glu-L-Lys-D-Ala-D-Ala)-di-trans,octa-cis-undecaprenyl diphosphate = [GlcNAc-(1-&gt;4)-Mur2Ac(oyl-L-Ala-gamma-D-Glu-L-Lys-D-Ala-D-Ala)](n+1)-di-trans,octa-cis-undecaprenyl diphosphate + di-trans,octa-cis-undecaprenyl diphosphate + H(+)</text>
        <dbReference type="Rhea" id="RHEA:23708"/>
        <dbReference type="Rhea" id="RHEA-COMP:9602"/>
        <dbReference type="Rhea" id="RHEA-COMP:9603"/>
        <dbReference type="ChEBI" id="CHEBI:15378"/>
        <dbReference type="ChEBI" id="CHEBI:58405"/>
        <dbReference type="ChEBI" id="CHEBI:60033"/>
        <dbReference type="ChEBI" id="CHEBI:78435"/>
        <dbReference type="EC" id="2.4.99.28"/>
    </reaction>
</comment>
<dbReference type="InterPro" id="IPR005543">
    <property type="entry name" value="PASTA_dom"/>
</dbReference>
<comment type="catalytic activity">
    <reaction evidence="7">
        <text>Preferential cleavage: (Ac)2-L-Lys-D-Ala-|-D-Ala. Also transpeptidation of peptidyl-alanyl moieties that are N-acyl substituents of D-alanine.</text>
        <dbReference type="EC" id="3.4.16.4"/>
    </reaction>
</comment>
<dbReference type="Gene3D" id="3.40.710.10">
    <property type="entry name" value="DD-peptidase/beta-lactamase superfamily"/>
    <property type="match status" value="1"/>
</dbReference>
<proteinExistence type="predicted"/>
<protein>
    <submittedName>
        <fullName evidence="10">Membrane peptidoglycan carboxypeptidase</fullName>
    </submittedName>
</protein>
<feature type="domain" description="PASTA" evidence="9">
    <location>
        <begin position="734"/>
        <end position="794"/>
    </location>
</feature>
<evidence type="ECO:0000256" key="5">
    <source>
        <dbReference type="ARBA" id="ARBA00022801"/>
    </source>
</evidence>
<keyword evidence="11" id="KW-1185">Reference proteome</keyword>
<evidence type="ECO:0000256" key="4">
    <source>
        <dbReference type="ARBA" id="ARBA00022679"/>
    </source>
</evidence>
<dbReference type="InterPro" id="IPR001264">
    <property type="entry name" value="Glyco_trans_51"/>
</dbReference>